<proteinExistence type="predicted"/>
<comment type="caution">
    <text evidence="1">The sequence shown here is derived from an EMBL/GenBank/DDBJ whole genome shotgun (WGS) entry which is preliminary data.</text>
</comment>
<evidence type="ECO:0000313" key="1">
    <source>
        <dbReference type="EMBL" id="VEL23160.1"/>
    </source>
</evidence>
<dbReference type="OrthoDB" id="6286596at2759"/>
<protein>
    <submittedName>
        <fullName evidence="1">Uncharacterized protein</fullName>
    </submittedName>
</protein>
<reference evidence="1" key="1">
    <citation type="submission" date="2018-11" db="EMBL/GenBank/DDBJ databases">
        <authorList>
            <consortium name="Pathogen Informatics"/>
        </authorList>
    </citation>
    <scope>NUCLEOTIDE SEQUENCE</scope>
</reference>
<accession>A0A448WXY6</accession>
<dbReference type="EMBL" id="CAAALY010060383">
    <property type="protein sequence ID" value="VEL23160.1"/>
    <property type="molecule type" value="Genomic_DNA"/>
</dbReference>
<organism evidence="1 2">
    <name type="scientific">Protopolystoma xenopodis</name>
    <dbReference type="NCBI Taxonomy" id="117903"/>
    <lineage>
        <taxon>Eukaryota</taxon>
        <taxon>Metazoa</taxon>
        <taxon>Spiralia</taxon>
        <taxon>Lophotrochozoa</taxon>
        <taxon>Platyhelminthes</taxon>
        <taxon>Monogenea</taxon>
        <taxon>Polyopisthocotylea</taxon>
        <taxon>Polystomatidea</taxon>
        <taxon>Polystomatidae</taxon>
        <taxon>Protopolystoma</taxon>
    </lineage>
</organism>
<evidence type="ECO:0000313" key="2">
    <source>
        <dbReference type="Proteomes" id="UP000784294"/>
    </source>
</evidence>
<dbReference type="AlphaFoldDB" id="A0A448WXY6"/>
<sequence length="262" mass="29724">MEWESKPTQLVGSQLESTLRSQCTSGRAVLGDITNNFNAINVSNQCSFAYTKRKLNRDGRFYLSLSFTAAPSDHCVSQKREPSRSCHCPRFLLDLGSVKKPIDDISLVCNDSKRLKSEYGNKLKTSKNENETGSAKMSINFARDIVRVAYADRVHLEQLLAECRLVDFVISAMDRSPMEQMMESTDYIVGIMAYEQSRELKVNFNKTWIMFVPCNSNLCRTSYILRITFIHNKCPLTCVIGHLSRTQPAYASVNRFSSSMHA</sequence>
<gene>
    <name evidence="1" type="ORF">PXEA_LOCUS16600</name>
</gene>
<name>A0A448WXY6_9PLAT</name>
<keyword evidence="2" id="KW-1185">Reference proteome</keyword>
<dbReference type="Proteomes" id="UP000784294">
    <property type="component" value="Unassembled WGS sequence"/>
</dbReference>